<dbReference type="Proteomes" id="UP000051012">
    <property type="component" value="Unassembled WGS sequence"/>
</dbReference>
<gene>
    <name evidence="1" type="ORF">AMJ52_03135</name>
</gene>
<dbReference type="EMBL" id="LJNI01000027">
    <property type="protein sequence ID" value="KPJ73809.1"/>
    <property type="molecule type" value="Genomic_DNA"/>
</dbReference>
<organism evidence="1 2">
    <name type="scientific">candidate division TA06 bacterium DG_78</name>
    <dbReference type="NCBI Taxonomy" id="1703772"/>
    <lineage>
        <taxon>Bacteria</taxon>
        <taxon>Bacteria division TA06</taxon>
    </lineage>
</organism>
<comment type="caution">
    <text evidence="1">The sequence shown here is derived from an EMBL/GenBank/DDBJ whole genome shotgun (WGS) entry which is preliminary data.</text>
</comment>
<name>A0A0S7YGA6_UNCT6</name>
<proteinExistence type="predicted"/>
<dbReference type="AlphaFoldDB" id="A0A0S7YGA6"/>
<sequence length="180" mass="19875">MKKITLFLIIVSCTFAGRLGIGLAGGGQYPNHHETLTPEQFLDLYYGAELSVQAEALPHVYLEPFITYLNNPSHSSSSAGVGLGITLRPRLGRFFIAPAFGIKGTLLFCNDVDIADAIKNGQLNEYIESSSPRLNSTAFAGLTILFGEKMSLDCQYRYCGLTQEYGIEMVWAGLNYYINW</sequence>
<accession>A0A0S7YGA6</accession>
<protein>
    <submittedName>
        <fullName evidence="1">Uncharacterized protein</fullName>
    </submittedName>
</protein>
<reference evidence="1 2" key="1">
    <citation type="journal article" date="2015" name="Microbiome">
        <title>Genomic resolution of linkages in carbon, nitrogen, and sulfur cycling among widespread estuary sediment bacteria.</title>
        <authorList>
            <person name="Baker B.J."/>
            <person name="Lazar C.S."/>
            <person name="Teske A.P."/>
            <person name="Dick G.J."/>
        </authorList>
    </citation>
    <scope>NUCLEOTIDE SEQUENCE [LARGE SCALE GENOMIC DNA]</scope>
    <source>
        <strain evidence="1">DG_78</strain>
    </source>
</reference>
<evidence type="ECO:0000313" key="1">
    <source>
        <dbReference type="EMBL" id="KPJ73809.1"/>
    </source>
</evidence>
<evidence type="ECO:0000313" key="2">
    <source>
        <dbReference type="Proteomes" id="UP000051012"/>
    </source>
</evidence>